<protein>
    <submittedName>
        <fullName evidence="1">Uncharacterized protein</fullName>
    </submittedName>
</protein>
<name>D6TT78_KTERA</name>
<evidence type="ECO:0000313" key="2">
    <source>
        <dbReference type="Proteomes" id="UP000004508"/>
    </source>
</evidence>
<comment type="caution">
    <text evidence="1">The sequence shown here is derived from an EMBL/GenBank/DDBJ whole genome shotgun (WGS) entry which is preliminary data.</text>
</comment>
<sequence length="40" mass="4623">MCALVIYRDNSLDMLCLQFVDAGLNMFGNMLVCKRQFFDS</sequence>
<reference evidence="1 2" key="1">
    <citation type="journal article" date="2011" name="Stand. Genomic Sci.">
        <title>Non-contiguous finished genome sequence and contextual data of the filamentous soil bacterium Ktedonobacter racemifer type strain (SOSP1-21).</title>
        <authorList>
            <person name="Chang Y.J."/>
            <person name="Land M."/>
            <person name="Hauser L."/>
            <person name="Chertkov O."/>
            <person name="Del Rio T.G."/>
            <person name="Nolan M."/>
            <person name="Copeland A."/>
            <person name="Tice H."/>
            <person name="Cheng J.F."/>
            <person name="Lucas S."/>
            <person name="Han C."/>
            <person name="Goodwin L."/>
            <person name="Pitluck S."/>
            <person name="Ivanova N."/>
            <person name="Ovchinikova G."/>
            <person name="Pati A."/>
            <person name="Chen A."/>
            <person name="Palaniappan K."/>
            <person name="Mavromatis K."/>
            <person name="Liolios K."/>
            <person name="Brettin T."/>
            <person name="Fiebig A."/>
            <person name="Rohde M."/>
            <person name="Abt B."/>
            <person name="Goker M."/>
            <person name="Detter J.C."/>
            <person name="Woyke T."/>
            <person name="Bristow J."/>
            <person name="Eisen J.A."/>
            <person name="Markowitz V."/>
            <person name="Hugenholtz P."/>
            <person name="Kyrpides N.C."/>
            <person name="Klenk H.P."/>
            <person name="Lapidus A."/>
        </authorList>
    </citation>
    <scope>NUCLEOTIDE SEQUENCE [LARGE SCALE GENOMIC DNA]</scope>
    <source>
        <strain evidence="2">DSM 44963</strain>
    </source>
</reference>
<keyword evidence="2" id="KW-1185">Reference proteome</keyword>
<gene>
    <name evidence="1" type="ORF">Krac_4621</name>
</gene>
<dbReference type="Proteomes" id="UP000004508">
    <property type="component" value="Unassembled WGS sequence"/>
</dbReference>
<organism evidence="1 2">
    <name type="scientific">Ktedonobacter racemifer DSM 44963</name>
    <dbReference type="NCBI Taxonomy" id="485913"/>
    <lineage>
        <taxon>Bacteria</taxon>
        <taxon>Bacillati</taxon>
        <taxon>Chloroflexota</taxon>
        <taxon>Ktedonobacteria</taxon>
        <taxon>Ktedonobacterales</taxon>
        <taxon>Ktedonobacteraceae</taxon>
        <taxon>Ktedonobacter</taxon>
    </lineage>
</organism>
<proteinExistence type="predicted"/>
<evidence type="ECO:0000313" key="1">
    <source>
        <dbReference type="EMBL" id="EFH83629.1"/>
    </source>
</evidence>
<dbReference type="InParanoid" id="D6TT78"/>
<dbReference type="STRING" id="485913.Krac_4621"/>
<dbReference type="AlphaFoldDB" id="D6TT78"/>
<accession>D6TT78</accession>
<dbReference type="EMBL" id="ADVG01000003">
    <property type="protein sequence ID" value="EFH83629.1"/>
    <property type="molecule type" value="Genomic_DNA"/>
</dbReference>